<dbReference type="Proteomes" id="UP000011547">
    <property type="component" value="Chromosome"/>
</dbReference>
<sequence length="163" mass="18332">MLLSKKSYQRIDSELDKFPKDERRSALISALAIAQEEKSWLSLDIIKEVANYIGVPFIAAQEVATFYSMFNTKPIGKNKISICTNLSCALRGSVEISLCLKRKLGIDFHETTQDKKFTLVESECLGACGDAPVLLVNNNKMCVRMTEEKIDFLIKFLSNEKGE</sequence>
<feature type="binding site" evidence="8">
    <location>
        <position position="88"/>
    </location>
    <ligand>
        <name>[2Fe-2S] cluster</name>
        <dbReference type="ChEBI" id="CHEBI:190135"/>
    </ligand>
</feature>
<keyword evidence="3 8" id="KW-0479">Metal-binding</keyword>
<evidence type="ECO:0000313" key="10">
    <source>
        <dbReference type="Proteomes" id="UP000011547"/>
    </source>
</evidence>
<dbReference type="InterPro" id="IPR002023">
    <property type="entry name" value="NuoE-like"/>
</dbReference>
<dbReference type="Gene3D" id="3.40.30.10">
    <property type="entry name" value="Glutaredoxin"/>
    <property type="match status" value="1"/>
</dbReference>
<comment type="cofactor">
    <cofactor evidence="6">
        <name>[2Fe-2S] cluster</name>
        <dbReference type="ChEBI" id="CHEBI:190135"/>
    </cofactor>
</comment>
<dbReference type="AlphaFoldDB" id="M1L2R9"/>
<evidence type="ECO:0000313" key="9">
    <source>
        <dbReference type="EMBL" id="AGF47048.1"/>
    </source>
</evidence>
<keyword evidence="2 8" id="KW-0001">2Fe-2S</keyword>
<dbReference type="CDD" id="cd03064">
    <property type="entry name" value="TRX_Fd_NuoE"/>
    <property type="match status" value="1"/>
</dbReference>
<dbReference type="InterPro" id="IPR042128">
    <property type="entry name" value="NuoE_dom"/>
</dbReference>
<evidence type="ECO:0000256" key="2">
    <source>
        <dbReference type="ARBA" id="ARBA00022714"/>
    </source>
</evidence>
<evidence type="ECO:0000256" key="7">
    <source>
        <dbReference type="ARBA" id="ARBA00047712"/>
    </source>
</evidence>
<dbReference type="PANTHER" id="PTHR10371:SF3">
    <property type="entry name" value="NADH DEHYDROGENASE [UBIQUINONE] FLAVOPROTEIN 2, MITOCHONDRIAL"/>
    <property type="match status" value="1"/>
</dbReference>
<dbReference type="EC" id="1.6.5.3" evidence="9"/>
<comment type="catalytic activity">
    <reaction evidence="7">
        <text>a quinone + NADH + 5 H(+)(in) = a quinol + NAD(+) + 4 H(+)(out)</text>
        <dbReference type="Rhea" id="RHEA:57888"/>
        <dbReference type="ChEBI" id="CHEBI:15378"/>
        <dbReference type="ChEBI" id="CHEBI:24646"/>
        <dbReference type="ChEBI" id="CHEBI:57540"/>
        <dbReference type="ChEBI" id="CHEBI:57945"/>
        <dbReference type="ChEBI" id="CHEBI:132124"/>
    </reaction>
</comment>
<dbReference type="KEGG" id="kde:CDSE_0788"/>
<dbReference type="PIRSF" id="PIRSF000216">
    <property type="entry name" value="NADH_DH_24kDa"/>
    <property type="match status" value="1"/>
</dbReference>
<dbReference type="PROSITE" id="PS01099">
    <property type="entry name" value="COMPLEX1_24K"/>
    <property type="match status" value="1"/>
</dbReference>
<dbReference type="NCBIfam" id="TIGR01958">
    <property type="entry name" value="nuoE_fam"/>
    <property type="match status" value="1"/>
</dbReference>
<evidence type="ECO:0000256" key="8">
    <source>
        <dbReference type="PIRSR" id="PIRSR000216-1"/>
    </source>
</evidence>
<dbReference type="NCBIfam" id="NF005723">
    <property type="entry name" value="PRK07539.1-3"/>
    <property type="match status" value="1"/>
</dbReference>
<dbReference type="EMBL" id="CP003803">
    <property type="protein sequence ID" value="AGF47048.1"/>
    <property type="molecule type" value="Genomic_DNA"/>
</dbReference>
<dbReference type="InterPro" id="IPR036249">
    <property type="entry name" value="Thioredoxin-like_sf"/>
</dbReference>
<dbReference type="SUPFAM" id="SSF52833">
    <property type="entry name" value="Thioredoxin-like"/>
    <property type="match status" value="1"/>
</dbReference>
<dbReference type="PATRIC" id="fig|1208919.3.peg.489"/>
<dbReference type="OrthoDB" id="9807941at2"/>
<keyword evidence="4 8" id="KW-0408">Iron</keyword>
<feature type="binding site" evidence="8">
    <location>
        <position position="124"/>
    </location>
    <ligand>
        <name>[2Fe-2S] cluster</name>
        <dbReference type="ChEBI" id="CHEBI:190135"/>
    </ligand>
</feature>
<gene>
    <name evidence="9" type="ORF">CDSE_0788</name>
</gene>
<dbReference type="Pfam" id="PF01257">
    <property type="entry name" value="2Fe-2S_thioredx"/>
    <property type="match status" value="1"/>
</dbReference>
<organism evidence="9 10">
    <name type="scientific">Candidatus Kinetoplastidibacterium desouzai TCC079E</name>
    <dbReference type="NCBI Taxonomy" id="1208919"/>
    <lineage>
        <taxon>Bacteria</taxon>
        <taxon>Pseudomonadati</taxon>
        <taxon>Pseudomonadota</taxon>
        <taxon>Betaproteobacteria</taxon>
        <taxon>Candidatus Kinetoplastidibacterium</taxon>
    </lineage>
</organism>
<dbReference type="STRING" id="1208919.CDSE_0788"/>
<evidence type="ECO:0000256" key="3">
    <source>
        <dbReference type="ARBA" id="ARBA00022723"/>
    </source>
</evidence>
<comment type="cofactor">
    <cofactor evidence="8">
        <name>[2Fe-2S] cluster</name>
        <dbReference type="ChEBI" id="CHEBI:190135"/>
    </cofactor>
    <text evidence="8">Binds 1 [2Fe-2S] cluster.</text>
</comment>
<comment type="similarity">
    <text evidence="1">Belongs to the complex I 24 kDa subunit family.</text>
</comment>
<dbReference type="FunFam" id="1.10.10.1590:FF:000001">
    <property type="entry name" value="NADH-quinone oxidoreductase subunit E"/>
    <property type="match status" value="1"/>
</dbReference>
<reference evidence="9 10" key="1">
    <citation type="journal article" date="2013" name="Genome Biol. Evol.">
        <title>Genome evolution and phylogenomic analysis of candidatus kinetoplastibacterium, the betaproteobacterial endosymbionts of strigomonas and angomonas.</title>
        <authorList>
            <person name="Alves J.M."/>
            <person name="Serrano M.G."/>
            <person name="Maia da Silva F."/>
            <person name="Voegtly L.J."/>
            <person name="Matveyev A.V."/>
            <person name="Teixeira M.M."/>
            <person name="Camargo E.P."/>
            <person name="Buck G.A."/>
        </authorList>
    </citation>
    <scope>NUCLEOTIDE SEQUENCE [LARGE SCALE GENOMIC DNA]</scope>
    <source>
        <strain evidence="9 10">TCC079E</strain>
    </source>
</reference>
<evidence type="ECO:0000256" key="6">
    <source>
        <dbReference type="ARBA" id="ARBA00034078"/>
    </source>
</evidence>
<accession>M1L2R9</accession>
<evidence type="ECO:0000256" key="5">
    <source>
        <dbReference type="ARBA" id="ARBA00023014"/>
    </source>
</evidence>
<keyword evidence="10" id="KW-1185">Reference proteome</keyword>
<name>M1L2R9_9PROT</name>
<dbReference type="InterPro" id="IPR041921">
    <property type="entry name" value="NuoE_N"/>
</dbReference>
<evidence type="ECO:0000256" key="1">
    <source>
        <dbReference type="ARBA" id="ARBA00010643"/>
    </source>
</evidence>
<dbReference type="Gene3D" id="1.10.10.1590">
    <property type="entry name" value="NADH-quinone oxidoreductase subunit E"/>
    <property type="match status" value="1"/>
</dbReference>
<evidence type="ECO:0000256" key="4">
    <source>
        <dbReference type="ARBA" id="ARBA00023004"/>
    </source>
</evidence>
<dbReference type="PANTHER" id="PTHR10371">
    <property type="entry name" value="NADH DEHYDROGENASE UBIQUINONE FLAVOPROTEIN 2, MITOCHONDRIAL"/>
    <property type="match status" value="1"/>
</dbReference>
<keyword evidence="9" id="KW-0560">Oxidoreductase</keyword>
<dbReference type="RefSeq" id="WP_015396459.1">
    <property type="nucleotide sequence ID" value="NC_020294.1"/>
</dbReference>
<dbReference type="eggNOG" id="COG1905">
    <property type="taxonomic scope" value="Bacteria"/>
</dbReference>
<dbReference type="GO" id="GO:0003954">
    <property type="term" value="F:NADH dehydrogenase activity"/>
    <property type="evidence" value="ECO:0007669"/>
    <property type="project" value="TreeGrafter"/>
</dbReference>
<protein>
    <submittedName>
        <fullName evidence="9">NADH dehydrogenase I subunit E</fullName>
        <ecNumber evidence="9">1.6.5.3</ecNumber>
    </submittedName>
</protein>
<dbReference type="GO" id="GO:0046872">
    <property type="term" value="F:metal ion binding"/>
    <property type="evidence" value="ECO:0007669"/>
    <property type="project" value="UniProtKB-KW"/>
</dbReference>
<proteinExistence type="inferred from homology"/>
<feature type="binding site" evidence="8">
    <location>
        <position position="83"/>
    </location>
    <ligand>
        <name>[2Fe-2S] cluster</name>
        <dbReference type="ChEBI" id="CHEBI:190135"/>
    </ligand>
</feature>
<dbReference type="GO" id="GO:0051537">
    <property type="term" value="F:2 iron, 2 sulfur cluster binding"/>
    <property type="evidence" value="ECO:0007669"/>
    <property type="project" value="UniProtKB-KW"/>
</dbReference>
<feature type="binding site" evidence="8">
    <location>
        <position position="128"/>
    </location>
    <ligand>
        <name>[2Fe-2S] cluster</name>
        <dbReference type="ChEBI" id="CHEBI:190135"/>
    </ligand>
</feature>
<keyword evidence="5 8" id="KW-0411">Iron-sulfur</keyword>
<dbReference type="HOGENOM" id="CLU_054362_2_0_4"/>